<name>A0AB38YJB7_9GAMM</name>
<protein>
    <submittedName>
        <fullName evidence="2">Uncharacterized protein</fullName>
    </submittedName>
</protein>
<sequence length="289" mass="32686">MQQTGNDRRIGDVLVENGLLTPEQLKKALSLQKAYGNNAKIGEIVVDQGWVSRQSLLRTMSLEFHIPMAKDVFSRRESFRAAKAPAKSKLAEAIHHPTSGPNADAKESFKDSPPVREKAFSYAVTSLRKLRWLSLEKDPEHELAELLDDCSSNNPPDADQFRKRTTALAPWTEKRDIAVLTSWYEIKNRQYSSAQNRLGQWPGDESAAQLWLDAGVMAEDYTEVVRTVKLYLERPKPPLNWYFILAYSLDELGMIGPAVAVYRYYTEHADEVSATGRYALQRLKTVAPS</sequence>
<accession>A0AB38YJB7</accession>
<evidence type="ECO:0000313" key="2">
    <source>
        <dbReference type="EMBL" id="WLD59544.1"/>
    </source>
</evidence>
<organism evidence="2">
    <name type="scientific">Salinispirillum sp. LH 10-3-1</name>
    <dbReference type="NCBI Taxonomy" id="2952525"/>
    <lineage>
        <taxon>Bacteria</taxon>
        <taxon>Pseudomonadati</taxon>
        <taxon>Pseudomonadota</taxon>
        <taxon>Gammaproteobacteria</taxon>
        <taxon>Oceanospirillales</taxon>
        <taxon>Saccharospirillaceae</taxon>
        <taxon>Salinispirillum</taxon>
    </lineage>
</organism>
<gene>
    <name evidence="2" type="ORF">NFC81_07125</name>
</gene>
<dbReference type="EMBL" id="CP101717">
    <property type="protein sequence ID" value="WLD59544.1"/>
    <property type="molecule type" value="Genomic_DNA"/>
</dbReference>
<dbReference type="RefSeq" id="WP_304996836.1">
    <property type="nucleotide sequence ID" value="NZ_CP101717.1"/>
</dbReference>
<reference evidence="2" key="1">
    <citation type="submission" date="2022-07" db="EMBL/GenBank/DDBJ databases">
        <title>Complete genome sequence of Salinispirillum sp. LH10-3-1 capable of multiple carbohydrate inversion isolated from a soda lake.</title>
        <authorList>
            <person name="Liu J."/>
            <person name="Zhai Y."/>
            <person name="Zhang H."/>
            <person name="Yang H."/>
            <person name="Qu J."/>
            <person name="Li J."/>
        </authorList>
    </citation>
    <scope>NUCLEOTIDE SEQUENCE</scope>
    <source>
        <strain evidence="2">LH 10-3-1</strain>
    </source>
</reference>
<evidence type="ECO:0000256" key="1">
    <source>
        <dbReference type="SAM" id="MobiDB-lite"/>
    </source>
</evidence>
<dbReference type="SUPFAM" id="SSF160246">
    <property type="entry name" value="EspE N-terminal domain-like"/>
    <property type="match status" value="1"/>
</dbReference>
<proteinExistence type="predicted"/>
<dbReference type="InterPro" id="IPR037257">
    <property type="entry name" value="T2SS_E_N_sf"/>
</dbReference>
<feature type="region of interest" description="Disordered" evidence="1">
    <location>
        <begin position="88"/>
        <end position="112"/>
    </location>
</feature>
<dbReference type="AlphaFoldDB" id="A0AB38YJB7"/>